<keyword evidence="2" id="KW-1185">Reference proteome</keyword>
<dbReference type="Proteomes" id="UP000219522">
    <property type="component" value="Unassembled WGS sequence"/>
</dbReference>
<sequence>MTTKYRPSSIAVYYDVDREEIIFQVIEDTKLLPLLTGVAVPVCLADFEHRIDDEFARRFGVAILNSLAMFKPELKPFMSVAEQPMPPLDSTPPPAPAD</sequence>
<dbReference type="RefSeq" id="WP_062634526.1">
    <property type="nucleotide sequence ID" value="NZ_FCOG02000012.1"/>
</dbReference>
<proteinExistence type="predicted"/>
<protein>
    <submittedName>
        <fullName evidence="1">Uncharacterized protein</fullName>
    </submittedName>
</protein>
<evidence type="ECO:0000313" key="2">
    <source>
        <dbReference type="Proteomes" id="UP000219522"/>
    </source>
</evidence>
<gene>
    <name evidence="1" type="ORF">SAMN05446927_5639</name>
</gene>
<name>A0A7Z7ID62_9BURK</name>
<dbReference type="EMBL" id="OCSU01000002">
    <property type="protein sequence ID" value="SOE82321.1"/>
    <property type="molecule type" value="Genomic_DNA"/>
</dbReference>
<accession>A0A7Z7ID62</accession>
<comment type="caution">
    <text evidence="1">The sequence shown here is derived from an EMBL/GenBank/DDBJ whole genome shotgun (WGS) entry which is preliminary data.</text>
</comment>
<dbReference type="OrthoDB" id="9101509at2"/>
<organism evidence="1 2">
    <name type="scientific">Caballeronia arationis</name>
    <dbReference type="NCBI Taxonomy" id="1777142"/>
    <lineage>
        <taxon>Bacteria</taxon>
        <taxon>Pseudomonadati</taxon>
        <taxon>Pseudomonadota</taxon>
        <taxon>Betaproteobacteria</taxon>
        <taxon>Burkholderiales</taxon>
        <taxon>Burkholderiaceae</taxon>
        <taxon>Caballeronia</taxon>
    </lineage>
</organism>
<dbReference type="AlphaFoldDB" id="A0A7Z7ID62"/>
<reference evidence="1 2" key="1">
    <citation type="submission" date="2017-09" db="EMBL/GenBank/DDBJ databases">
        <authorList>
            <person name="Varghese N."/>
            <person name="Submissions S."/>
        </authorList>
    </citation>
    <scope>NUCLEOTIDE SEQUENCE [LARGE SCALE GENOMIC DNA]</scope>
    <source>
        <strain evidence="1 2">OK806</strain>
    </source>
</reference>
<evidence type="ECO:0000313" key="1">
    <source>
        <dbReference type="EMBL" id="SOE82321.1"/>
    </source>
</evidence>